<proteinExistence type="predicted"/>
<feature type="compositionally biased region" description="Basic and acidic residues" evidence="1">
    <location>
        <begin position="1"/>
        <end position="14"/>
    </location>
</feature>
<keyword evidence="2" id="KW-0812">Transmembrane</keyword>
<feature type="transmembrane region" description="Helical" evidence="2">
    <location>
        <begin position="92"/>
        <end position="109"/>
    </location>
</feature>
<evidence type="ECO:0000256" key="2">
    <source>
        <dbReference type="SAM" id="Phobius"/>
    </source>
</evidence>
<dbReference type="VEuPathDB" id="FungiDB:I7I51_08044"/>
<feature type="compositionally biased region" description="Low complexity" evidence="1">
    <location>
        <begin position="62"/>
        <end position="73"/>
    </location>
</feature>
<dbReference type="PANTHER" id="PTHR38044:SF1">
    <property type="entry name" value="BOUQUET FORMATION PROTEIN 4"/>
    <property type="match status" value="1"/>
</dbReference>
<evidence type="ECO:0000313" key="3">
    <source>
        <dbReference type="EMBL" id="QSS58617.1"/>
    </source>
</evidence>
<dbReference type="GO" id="GO:1990862">
    <property type="term" value="C:nuclear membrane complex Bqt3-Bqt4"/>
    <property type="evidence" value="ECO:0007669"/>
    <property type="project" value="InterPro"/>
</dbReference>
<protein>
    <submittedName>
        <fullName evidence="3">Uncharacterized protein</fullName>
    </submittedName>
</protein>
<evidence type="ECO:0000313" key="4">
    <source>
        <dbReference type="Proteomes" id="UP000663671"/>
    </source>
</evidence>
<reference evidence="3" key="1">
    <citation type="submission" date="2021-01" db="EMBL/GenBank/DDBJ databases">
        <title>Chromosome-level genome assembly of a human fungal pathogen reveals clustering of transcriptionally co-regulated genes.</title>
        <authorList>
            <person name="Voorhies M."/>
            <person name="Cohen S."/>
            <person name="Shea T.P."/>
            <person name="Petrus S."/>
            <person name="Munoz J.F."/>
            <person name="Poplawski S."/>
            <person name="Goldman W.E."/>
            <person name="Michael T."/>
            <person name="Cuomo C.A."/>
            <person name="Sil A."/>
            <person name="Beyhan S."/>
        </authorList>
    </citation>
    <scope>NUCLEOTIDE SEQUENCE</scope>
    <source>
        <strain evidence="3">WU24</strain>
    </source>
</reference>
<dbReference type="InterPro" id="IPR037548">
    <property type="entry name" value="Bqt4"/>
</dbReference>
<dbReference type="EMBL" id="CP069109">
    <property type="protein sequence ID" value="QSS58617.1"/>
    <property type="molecule type" value="Genomic_DNA"/>
</dbReference>
<dbReference type="Proteomes" id="UP000663671">
    <property type="component" value="Chromosome 2"/>
</dbReference>
<dbReference type="AlphaFoldDB" id="A0A8A1M359"/>
<dbReference type="PANTHER" id="PTHR38044">
    <property type="entry name" value="BOUQUET FORMATION PROTEIN 4"/>
    <property type="match status" value="1"/>
</dbReference>
<evidence type="ECO:0000256" key="1">
    <source>
        <dbReference type="SAM" id="MobiDB-lite"/>
    </source>
</evidence>
<organism evidence="3 4">
    <name type="scientific">Ajellomyces capsulatus</name>
    <name type="common">Darling's disease fungus</name>
    <name type="synonym">Histoplasma capsulatum</name>
    <dbReference type="NCBI Taxonomy" id="5037"/>
    <lineage>
        <taxon>Eukaryota</taxon>
        <taxon>Fungi</taxon>
        <taxon>Dikarya</taxon>
        <taxon>Ascomycota</taxon>
        <taxon>Pezizomycotina</taxon>
        <taxon>Eurotiomycetes</taxon>
        <taxon>Eurotiomycetidae</taxon>
        <taxon>Onygenales</taxon>
        <taxon>Ajellomycetaceae</taxon>
        <taxon>Histoplasma</taxon>
    </lineage>
</organism>
<name>A0A8A1M359_AJECA</name>
<feature type="compositionally biased region" description="Basic and acidic residues" evidence="1">
    <location>
        <begin position="34"/>
        <end position="55"/>
    </location>
</feature>
<gene>
    <name evidence="3" type="ORF">I7I51_08044</name>
</gene>
<dbReference type="GO" id="GO:0044820">
    <property type="term" value="P:mitotic telomere tethering at nuclear periphery"/>
    <property type="evidence" value="ECO:0007669"/>
    <property type="project" value="TreeGrafter"/>
</dbReference>
<keyword evidence="2" id="KW-0472">Membrane</keyword>
<dbReference type="GO" id="GO:0070197">
    <property type="term" value="P:meiotic attachment of telomere to nuclear envelope"/>
    <property type="evidence" value="ECO:0007669"/>
    <property type="project" value="InterPro"/>
</dbReference>
<feature type="region of interest" description="Disordered" evidence="1">
    <location>
        <begin position="1"/>
        <end position="80"/>
    </location>
</feature>
<keyword evidence="2" id="KW-1133">Transmembrane helix</keyword>
<accession>A0A8A1M359</accession>
<sequence length="110" mass="12042">MVADAVKRDKKTKEEVEEDEPKAEPSSSPSSPSKKRDMAIRKRKAEEVPTDKQEGGVEDSSDAAAAAEPAQPAKRARLLEEKLRRERVRNRALVGVTATLALAAAIPYFL</sequence>